<dbReference type="PROSITE" id="PS50198">
    <property type="entry name" value="PPIC_PPIASE_2"/>
    <property type="match status" value="1"/>
</dbReference>
<dbReference type="Gene3D" id="2.20.70.10">
    <property type="match status" value="1"/>
</dbReference>
<dbReference type="InterPro" id="IPR000297">
    <property type="entry name" value="PPIase_PpiC"/>
</dbReference>
<evidence type="ECO:0000313" key="9">
    <source>
        <dbReference type="Proteomes" id="UP001152300"/>
    </source>
</evidence>
<comment type="catalytic activity">
    <reaction evidence="1 5">
        <text>[protein]-peptidylproline (omega=180) = [protein]-peptidylproline (omega=0)</text>
        <dbReference type="Rhea" id="RHEA:16237"/>
        <dbReference type="Rhea" id="RHEA-COMP:10747"/>
        <dbReference type="Rhea" id="RHEA-COMP:10748"/>
        <dbReference type="ChEBI" id="CHEBI:83833"/>
        <dbReference type="ChEBI" id="CHEBI:83834"/>
        <dbReference type="EC" id="5.2.1.8"/>
    </reaction>
</comment>
<dbReference type="SMART" id="SM00456">
    <property type="entry name" value="WW"/>
    <property type="match status" value="1"/>
</dbReference>
<evidence type="ECO:0000259" key="7">
    <source>
        <dbReference type="PROSITE" id="PS50198"/>
    </source>
</evidence>
<evidence type="ECO:0000256" key="1">
    <source>
        <dbReference type="ARBA" id="ARBA00000971"/>
    </source>
</evidence>
<feature type="domain" description="WW" evidence="6">
    <location>
        <begin position="4"/>
        <end position="38"/>
    </location>
</feature>
<dbReference type="InterPro" id="IPR051370">
    <property type="entry name" value="PPIase_Pin1"/>
</dbReference>
<dbReference type="Pfam" id="PF00639">
    <property type="entry name" value="Rotamase"/>
    <property type="match status" value="1"/>
</dbReference>
<dbReference type="FunFam" id="3.10.50.40:FF:000026">
    <property type="entry name" value="Peptidyl-prolyl cis-trans isomerase"/>
    <property type="match status" value="1"/>
</dbReference>
<dbReference type="EC" id="5.2.1.8" evidence="5"/>
<evidence type="ECO:0000256" key="5">
    <source>
        <dbReference type="RuleBase" id="RU363014"/>
    </source>
</evidence>
<dbReference type="PANTHER" id="PTHR10657:SF4">
    <property type="entry name" value="PEPTIDYL-PROLYL CIS-TRANS ISOMERASE-RELATED"/>
    <property type="match status" value="1"/>
</dbReference>
<gene>
    <name evidence="8" type="ORF">OCU04_003907</name>
</gene>
<dbReference type="AlphaFoldDB" id="A0A9X0ASV5"/>
<keyword evidence="9" id="KW-1185">Reference proteome</keyword>
<protein>
    <recommendedName>
        <fullName evidence="5">Peptidyl-prolyl cis-trans isomerase</fullName>
        <ecNumber evidence="5">5.2.1.8</ecNumber>
    </recommendedName>
</protein>
<evidence type="ECO:0000313" key="8">
    <source>
        <dbReference type="EMBL" id="KAJ8068345.1"/>
    </source>
</evidence>
<dbReference type="GO" id="GO:0060261">
    <property type="term" value="P:positive regulation of transcription initiation by RNA polymerase II"/>
    <property type="evidence" value="ECO:0007669"/>
    <property type="project" value="UniProtKB-ARBA"/>
</dbReference>
<feature type="domain" description="PpiC" evidence="7">
    <location>
        <begin position="68"/>
        <end position="179"/>
    </location>
</feature>
<evidence type="ECO:0000259" key="6">
    <source>
        <dbReference type="PROSITE" id="PS50020"/>
    </source>
</evidence>
<keyword evidence="2 4" id="KW-0697">Rotamase</keyword>
<dbReference type="GO" id="GO:0005829">
    <property type="term" value="C:cytosol"/>
    <property type="evidence" value="ECO:0007669"/>
    <property type="project" value="TreeGrafter"/>
</dbReference>
<dbReference type="OrthoDB" id="2530521at2759"/>
<dbReference type="Pfam" id="PF00397">
    <property type="entry name" value="WW"/>
    <property type="match status" value="1"/>
</dbReference>
<dbReference type="Gene3D" id="3.10.50.40">
    <property type="match status" value="1"/>
</dbReference>
<name>A0A9X0ASV5_9HELO</name>
<evidence type="ECO:0000256" key="4">
    <source>
        <dbReference type="PROSITE-ProRule" id="PRU00278"/>
    </source>
</evidence>
<dbReference type="FunFam" id="2.20.70.10:FF:000066">
    <property type="entry name" value="Peptidyl-prolyl cis-trans isomerase"/>
    <property type="match status" value="1"/>
</dbReference>
<accession>A0A9X0ASV5</accession>
<dbReference type="GO" id="GO:0003755">
    <property type="term" value="F:peptidyl-prolyl cis-trans isomerase activity"/>
    <property type="evidence" value="ECO:0007669"/>
    <property type="project" value="UniProtKB-UniRule"/>
</dbReference>
<proteinExistence type="predicted"/>
<dbReference type="PROSITE" id="PS50020">
    <property type="entry name" value="WW_DOMAIN_2"/>
    <property type="match status" value="1"/>
</dbReference>
<sequence length="195" mass="21733">MADAGLPAGWEVRTSKSKNIPYYFNEAQTISSWEPPANTDTEKLKAYMAENYSVSEIGDSANGQDENHGKIRASHLLVKHKGSRRPSSWREAEITRTKEEAMSIILQHEAHIRSGSTSLGDLAVRESDCSSARKMGDLGFFGRGDMQKEFEEAAFALKPGEVSHVVETASGLHLIERLVFNCEFKLFLLIFLRLA</sequence>
<organism evidence="8 9">
    <name type="scientific">Sclerotinia nivalis</name>
    <dbReference type="NCBI Taxonomy" id="352851"/>
    <lineage>
        <taxon>Eukaryota</taxon>
        <taxon>Fungi</taxon>
        <taxon>Dikarya</taxon>
        <taxon>Ascomycota</taxon>
        <taxon>Pezizomycotina</taxon>
        <taxon>Leotiomycetes</taxon>
        <taxon>Helotiales</taxon>
        <taxon>Sclerotiniaceae</taxon>
        <taxon>Sclerotinia</taxon>
    </lineage>
</organism>
<dbReference type="PROSITE" id="PS01159">
    <property type="entry name" value="WW_DOMAIN_1"/>
    <property type="match status" value="1"/>
</dbReference>
<dbReference type="PANTHER" id="PTHR10657">
    <property type="entry name" value="PEPTIDYL-PROLYL CIS-TRANS ISOMERASE"/>
    <property type="match status" value="1"/>
</dbReference>
<dbReference type="InterPro" id="IPR001202">
    <property type="entry name" value="WW_dom"/>
</dbReference>
<comment type="caution">
    <text evidence="8">The sequence shown here is derived from an EMBL/GenBank/DDBJ whole genome shotgun (WGS) entry which is preliminary data.</text>
</comment>
<dbReference type="SUPFAM" id="SSF51045">
    <property type="entry name" value="WW domain"/>
    <property type="match status" value="1"/>
</dbReference>
<reference evidence="8" key="1">
    <citation type="submission" date="2022-11" db="EMBL/GenBank/DDBJ databases">
        <title>Genome Resource of Sclerotinia nivalis Strain SnTB1, a Plant Pathogen Isolated from American Ginseng.</title>
        <authorList>
            <person name="Fan S."/>
        </authorList>
    </citation>
    <scope>NUCLEOTIDE SEQUENCE</scope>
    <source>
        <strain evidence="8">SnTB1</strain>
    </source>
</reference>
<dbReference type="EMBL" id="JAPEIS010000003">
    <property type="protein sequence ID" value="KAJ8068345.1"/>
    <property type="molecule type" value="Genomic_DNA"/>
</dbReference>
<dbReference type="SUPFAM" id="SSF54534">
    <property type="entry name" value="FKBP-like"/>
    <property type="match status" value="1"/>
</dbReference>
<evidence type="ECO:0000256" key="3">
    <source>
        <dbReference type="ARBA" id="ARBA00023235"/>
    </source>
</evidence>
<dbReference type="Proteomes" id="UP001152300">
    <property type="component" value="Unassembled WGS sequence"/>
</dbReference>
<evidence type="ECO:0000256" key="2">
    <source>
        <dbReference type="ARBA" id="ARBA00023110"/>
    </source>
</evidence>
<dbReference type="InterPro" id="IPR036020">
    <property type="entry name" value="WW_dom_sf"/>
</dbReference>
<keyword evidence="3 4" id="KW-0413">Isomerase</keyword>
<dbReference type="GO" id="GO:0005634">
    <property type="term" value="C:nucleus"/>
    <property type="evidence" value="ECO:0007669"/>
    <property type="project" value="TreeGrafter"/>
</dbReference>
<dbReference type="CDD" id="cd00201">
    <property type="entry name" value="WW"/>
    <property type="match status" value="1"/>
</dbReference>
<dbReference type="InterPro" id="IPR046357">
    <property type="entry name" value="PPIase_dom_sf"/>
</dbReference>